<accession>A0A8S5LUU9</accession>
<evidence type="ECO:0000313" key="1">
    <source>
        <dbReference type="EMBL" id="DAD73595.1"/>
    </source>
</evidence>
<reference evidence="1" key="1">
    <citation type="journal article" date="2021" name="Proc. Natl. Acad. Sci. U.S.A.">
        <title>A Catalog of Tens of Thousands of Viruses from Human Metagenomes Reveals Hidden Associations with Chronic Diseases.</title>
        <authorList>
            <person name="Tisza M.J."/>
            <person name="Buck C.B."/>
        </authorList>
    </citation>
    <scope>NUCLEOTIDE SEQUENCE</scope>
    <source>
        <strain evidence="1">CtwmI4</strain>
    </source>
</reference>
<sequence length="265" mass="28934">MATQTGKNFVLNGVGEAWAKRVVNGKVEAYKLGTLQTMKLSFSSSDEKVYGSDALPPIYILNKESSVSASFTEARFNLDYLGVTSGAEIDNKGTLIFSVEPTLIATGTAFQVPDVNNVVPEDTIVVLADDVQMENNRETLVYVKTSPSAGQFTIDTSGAITLGASVTNKYIEVSGLRTDTTSRRATMKATSVPQFVEIRHVSNPVDMGDGKKVVLHTHIFRARATGKMDIDHERQKASAPQLEFEVMYDTTRTDGKILEITQEIK</sequence>
<organism evidence="1">
    <name type="scientific">Myoviridae sp. ctwmI4</name>
    <dbReference type="NCBI Taxonomy" id="2826710"/>
    <lineage>
        <taxon>Viruses</taxon>
        <taxon>Duplodnaviria</taxon>
        <taxon>Heunggongvirae</taxon>
        <taxon>Uroviricota</taxon>
        <taxon>Caudoviricetes</taxon>
    </lineage>
</organism>
<dbReference type="EMBL" id="BK014739">
    <property type="protein sequence ID" value="DAD73595.1"/>
    <property type="molecule type" value="Genomic_DNA"/>
</dbReference>
<proteinExistence type="predicted"/>
<protein>
    <submittedName>
        <fullName evidence="1">Uncharacterized protein</fullName>
    </submittedName>
</protein>
<name>A0A8S5LUU9_9CAUD</name>